<gene>
    <name evidence="2" type="ORF">Ctaglu_03290</name>
</gene>
<dbReference type="AlphaFoldDB" id="A0A401UGT0"/>
<feature type="coiled-coil region" evidence="1">
    <location>
        <begin position="392"/>
        <end position="482"/>
    </location>
</feature>
<keyword evidence="1" id="KW-0175">Coiled coil</keyword>
<keyword evidence="3" id="KW-1185">Reference proteome</keyword>
<dbReference type="RefSeq" id="WP_124997429.1">
    <property type="nucleotide sequence ID" value="NZ_BHYK01000002.1"/>
</dbReference>
<sequence length="530" mass="62953">MFLPEKTFYVLKQSDYTTWNFTYDKNKGILYRILKEDKESNYNELEKESSGNFSVLLLPNDDIYFLYEDLKGNIKLRILKGNKWSEDIVILKKTTEIYDISFKAIFNKNEIYLFYNVLNKRTKIRTLFNQVVDENFNLASPKIIDKSSDKYNHSFTIVEDDNNKLLIMYERLQKDYKLGYKILNTELDSWSDFHIIDESDNPFIDYSLLSINNTIHSLYIKKEKDKNVLIYSQNGAIREGHNRLFEGSDIKSCSFFAIEGHLYCSWINNTEIYNCFTKDKGKTFSFPYYIELLASLDVIKSIYKSNLTRTIRNLIINEMYVMDDDEVEVLIIPNEYNTLDSGTANKDEIYKECDQCLLEAKSYLNVAYNKMLIYEKQLRQKDELITLFNNSIQEYAIRIQIYENKLKDINTQCIKFQEDKNLLNENIDYLQESLISKEKKINELEKASMEQEKEVLIFKEHVEEKEKQIIKLQEKNSQQDRVNMENESKIFSFIEEVEVLKSKLDDLNSKLTISNSKINESFLKRIFNNR</sequence>
<proteinExistence type="predicted"/>
<name>A0A401UGT0_9CLOT</name>
<protein>
    <submittedName>
        <fullName evidence="2">Uncharacterized protein</fullName>
    </submittedName>
</protein>
<accession>A0A401UGT0</accession>
<evidence type="ECO:0000256" key="1">
    <source>
        <dbReference type="SAM" id="Coils"/>
    </source>
</evidence>
<organism evidence="2 3">
    <name type="scientific">Clostridium tagluense</name>
    <dbReference type="NCBI Taxonomy" id="360422"/>
    <lineage>
        <taxon>Bacteria</taxon>
        <taxon>Bacillati</taxon>
        <taxon>Bacillota</taxon>
        <taxon>Clostridia</taxon>
        <taxon>Eubacteriales</taxon>
        <taxon>Clostridiaceae</taxon>
        <taxon>Clostridium</taxon>
    </lineage>
</organism>
<evidence type="ECO:0000313" key="3">
    <source>
        <dbReference type="Proteomes" id="UP000287872"/>
    </source>
</evidence>
<evidence type="ECO:0000313" key="2">
    <source>
        <dbReference type="EMBL" id="GCD08706.1"/>
    </source>
</evidence>
<comment type="caution">
    <text evidence="2">The sequence shown here is derived from an EMBL/GenBank/DDBJ whole genome shotgun (WGS) entry which is preliminary data.</text>
</comment>
<dbReference type="OrthoDB" id="1736719at2"/>
<dbReference type="EMBL" id="BHYK01000002">
    <property type="protein sequence ID" value="GCD08706.1"/>
    <property type="molecule type" value="Genomic_DNA"/>
</dbReference>
<dbReference type="Proteomes" id="UP000287872">
    <property type="component" value="Unassembled WGS sequence"/>
</dbReference>
<reference evidence="2 3" key="1">
    <citation type="submission" date="2018-11" db="EMBL/GenBank/DDBJ databases">
        <title>Genome sequencing and assembly of Clostridium tagluense strain A121.</title>
        <authorList>
            <person name="Murakami T."/>
            <person name="Segawa T."/>
            <person name="Shcherbakova V.A."/>
            <person name="Mori H."/>
            <person name="Yoshimura Y."/>
        </authorList>
    </citation>
    <scope>NUCLEOTIDE SEQUENCE [LARGE SCALE GENOMIC DNA]</scope>
    <source>
        <strain evidence="2 3">A121</strain>
    </source>
</reference>